<gene>
    <name evidence="1" type="ORF">ACFOPQ_16790</name>
</gene>
<dbReference type="GO" id="GO:0050129">
    <property type="term" value="F:N-formylglutamate deformylase activity"/>
    <property type="evidence" value="ECO:0007669"/>
    <property type="project" value="UniProtKB-EC"/>
</dbReference>
<keyword evidence="1" id="KW-0378">Hydrolase</keyword>
<comment type="caution">
    <text evidence="1">The sequence shown here is derived from an EMBL/GenBank/DDBJ whole genome shotgun (WGS) entry which is preliminary data.</text>
</comment>
<protein>
    <submittedName>
        <fullName evidence="1">N-formylglutamate amidohydrolase</fullName>
        <ecNumber evidence="1">3.5.1.68</ecNumber>
    </submittedName>
</protein>
<dbReference type="Gene3D" id="3.40.630.40">
    <property type="entry name" value="Zn-dependent exopeptidases"/>
    <property type="match status" value="1"/>
</dbReference>
<sequence>MTEWNRDALLIVTPHSSGAVPADVLRDMLGGEVFDTPKREALLRRVFLDGDPYTDLIYALPGARLVAAPWSRFAVDLNRERNDRVENGVLKLTTFDRQPLYPPEFQLSEEAREVRLRRYWDSFDAQVTGALAGAALMIVGHCMAPRGPQLGHDTGTPRPAICLMTGTLDAPTFPVQHWETLRQHCAEAFSEVIQTSDYRDVRIGVPWTTDTLSAAHHARSGVPAFGIEVNSGLYLAGGSAPRDDVIRALNAGFERFAAAALALLS</sequence>
<evidence type="ECO:0000313" key="1">
    <source>
        <dbReference type="EMBL" id="MFC3862422.1"/>
    </source>
</evidence>
<keyword evidence="2" id="KW-1185">Reference proteome</keyword>
<evidence type="ECO:0000313" key="2">
    <source>
        <dbReference type="Proteomes" id="UP001595748"/>
    </source>
</evidence>
<dbReference type="SUPFAM" id="SSF53187">
    <property type="entry name" value="Zn-dependent exopeptidases"/>
    <property type="match status" value="1"/>
</dbReference>
<reference evidence="2" key="1">
    <citation type="journal article" date="2019" name="Int. J. Syst. Evol. Microbiol.">
        <title>The Global Catalogue of Microorganisms (GCM) 10K type strain sequencing project: providing services to taxonomists for standard genome sequencing and annotation.</title>
        <authorList>
            <consortium name="The Broad Institute Genomics Platform"/>
            <consortium name="The Broad Institute Genome Sequencing Center for Infectious Disease"/>
            <person name="Wu L."/>
            <person name="Ma J."/>
        </authorList>
    </citation>
    <scope>NUCLEOTIDE SEQUENCE [LARGE SCALE GENOMIC DNA]</scope>
    <source>
        <strain evidence="2">CCTCC AB 2013263</strain>
    </source>
</reference>
<dbReference type="EC" id="3.5.1.68" evidence="1"/>
<organism evidence="1 2">
    <name type="scientific">Deinococcus antarcticus</name>
    <dbReference type="NCBI Taxonomy" id="1298767"/>
    <lineage>
        <taxon>Bacteria</taxon>
        <taxon>Thermotogati</taxon>
        <taxon>Deinococcota</taxon>
        <taxon>Deinococci</taxon>
        <taxon>Deinococcales</taxon>
        <taxon>Deinococcaceae</taxon>
        <taxon>Deinococcus</taxon>
    </lineage>
</organism>
<dbReference type="RefSeq" id="WP_380080286.1">
    <property type="nucleotide sequence ID" value="NZ_JBHRZF010000194.1"/>
</dbReference>
<accession>A0ABV8AD01</accession>
<dbReference type="EMBL" id="JBHRZF010000194">
    <property type="protein sequence ID" value="MFC3862422.1"/>
    <property type="molecule type" value="Genomic_DNA"/>
</dbReference>
<name>A0ABV8AD01_9DEIO</name>
<dbReference type="Pfam" id="PF05013">
    <property type="entry name" value="FGase"/>
    <property type="match status" value="1"/>
</dbReference>
<dbReference type="InterPro" id="IPR007709">
    <property type="entry name" value="N-FG_amidohydro"/>
</dbReference>
<dbReference type="Proteomes" id="UP001595748">
    <property type="component" value="Unassembled WGS sequence"/>
</dbReference>
<proteinExistence type="predicted"/>